<organism evidence="1 2">
    <name type="scientific">Cetraspora pellucida</name>
    <dbReference type="NCBI Taxonomy" id="1433469"/>
    <lineage>
        <taxon>Eukaryota</taxon>
        <taxon>Fungi</taxon>
        <taxon>Fungi incertae sedis</taxon>
        <taxon>Mucoromycota</taxon>
        <taxon>Glomeromycotina</taxon>
        <taxon>Glomeromycetes</taxon>
        <taxon>Diversisporales</taxon>
        <taxon>Gigasporaceae</taxon>
        <taxon>Cetraspora</taxon>
    </lineage>
</organism>
<dbReference type="AlphaFoldDB" id="A0A9N9K3U2"/>
<sequence length="63" mass="7213">MALIIPETTEEINSFLNTFEKDIAKVSLPCETAINTAYNQGWNEIIRSSNNEFKYKIQDSSLK</sequence>
<protein>
    <submittedName>
        <fullName evidence="1">22973_t:CDS:1</fullName>
    </submittedName>
</protein>
<feature type="non-terminal residue" evidence="1">
    <location>
        <position position="63"/>
    </location>
</feature>
<proteinExistence type="predicted"/>
<evidence type="ECO:0000313" key="1">
    <source>
        <dbReference type="EMBL" id="CAG8809479.1"/>
    </source>
</evidence>
<dbReference type="Proteomes" id="UP000789759">
    <property type="component" value="Unassembled WGS sequence"/>
</dbReference>
<comment type="caution">
    <text evidence="1">The sequence shown here is derived from an EMBL/GenBank/DDBJ whole genome shotgun (WGS) entry which is preliminary data.</text>
</comment>
<reference evidence="1" key="1">
    <citation type="submission" date="2021-06" db="EMBL/GenBank/DDBJ databases">
        <authorList>
            <person name="Kallberg Y."/>
            <person name="Tangrot J."/>
            <person name="Rosling A."/>
        </authorList>
    </citation>
    <scope>NUCLEOTIDE SEQUENCE</scope>
    <source>
        <strain evidence="1">FL966</strain>
    </source>
</reference>
<keyword evidence="2" id="KW-1185">Reference proteome</keyword>
<gene>
    <name evidence="1" type="ORF">CPELLU_LOCUS18479</name>
</gene>
<evidence type="ECO:0000313" key="2">
    <source>
        <dbReference type="Proteomes" id="UP000789759"/>
    </source>
</evidence>
<name>A0A9N9K3U2_9GLOM</name>
<dbReference type="EMBL" id="CAJVQA010037155">
    <property type="protein sequence ID" value="CAG8809479.1"/>
    <property type="molecule type" value="Genomic_DNA"/>
</dbReference>
<accession>A0A9N9K3U2</accession>